<reference evidence="10" key="1">
    <citation type="journal article" date="2021" name="Curr. Microbiol.">
        <title>Complete genome of nocamycin-producing strain Saccharothrix syringae NRRL B-16468 reveals the biosynthetic potential for secondary metabolites.</title>
        <authorList>
            <person name="Mo X."/>
            <person name="Yang S."/>
        </authorList>
    </citation>
    <scope>NUCLEOTIDE SEQUENCE [LARGE SCALE GENOMIC DNA]</scope>
    <source>
        <strain evidence="10">ATCC 51364 / DSM 43886 / JCM 6844 / KCTC 9398 / NBRC 14523 / NRRL B-16468 / INA 2240</strain>
    </source>
</reference>
<dbReference type="EMBL" id="CP034550">
    <property type="protein sequence ID" value="QFZ18769.1"/>
    <property type="molecule type" value="Genomic_DNA"/>
</dbReference>
<evidence type="ECO:0000256" key="2">
    <source>
        <dbReference type="ARBA" id="ARBA00022448"/>
    </source>
</evidence>
<organism evidence="9 10">
    <name type="scientific">Saccharothrix syringae</name>
    <name type="common">Nocardiopsis syringae</name>
    <dbReference type="NCBI Taxonomy" id="103733"/>
    <lineage>
        <taxon>Bacteria</taxon>
        <taxon>Bacillati</taxon>
        <taxon>Actinomycetota</taxon>
        <taxon>Actinomycetes</taxon>
        <taxon>Pseudonocardiales</taxon>
        <taxon>Pseudonocardiaceae</taxon>
        <taxon>Saccharothrix</taxon>
    </lineage>
</organism>
<dbReference type="AlphaFoldDB" id="A0A5Q0GXU5"/>
<dbReference type="SUPFAM" id="SSF54862">
    <property type="entry name" value="4Fe-4S ferredoxins"/>
    <property type="match status" value="1"/>
</dbReference>
<name>A0A5Q0GXU5_SACSY</name>
<comment type="cofactor">
    <cofactor evidence="1">
        <name>[3Fe-4S] cluster</name>
        <dbReference type="ChEBI" id="CHEBI:21137"/>
    </cofactor>
</comment>
<dbReference type="RefSeq" id="WP_033431016.1">
    <property type="nucleotide sequence ID" value="NZ_CP034550.1"/>
</dbReference>
<evidence type="ECO:0000256" key="4">
    <source>
        <dbReference type="ARBA" id="ARBA00022982"/>
    </source>
</evidence>
<keyword evidence="10" id="KW-1185">Reference proteome</keyword>
<sequence length="64" mass="7090">MRILVDRVRCQNHGQCAISAPTNFELDADGELRYRESFDDEDASDIEDAVDSCPVQAITLDSDG</sequence>
<dbReference type="PANTHER" id="PTHR36923:SF3">
    <property type="entry name" value="FERREDOXIN"/>
    <property type="match status" value="1"/>
</dbReference>
<dbReference type="InterPro" id="IPR051269">
    <property type="entry name" value="Fe-S_cluster_ET"/>
</dbReference>
<comment type="function">
    <text evidence="8">Ferredoxins are iron-sulfur proteins that transfer electrons in a wide variety of metabolic reactions.</text>
</comment>
<keyword evidence="4 8" id="KW-0249">Electron transport</keyword>
<dbReference type="GO" id="GO:0005506">
    <property type="term" value="F:iron ion binding"/>
    <property type="evidence" value="ECO:0007669"/>
    <property type="project" value="UniProtKB-UniRule"/>
</dbReference>
<dbReference type="Proteomes" id="UP000325787">
    <property type="component" value="Chromosome"/>
</dbReference>
<evidence type="ECO:0000313" key="9">
    <source>
        <dbReference type="EMBL" id="QFZ18769.1"/>
    </source>
</evidence>
<proteinExistence type="predicted"/>
<keyword evidence="2 8" id="KW-0813">Transport</keyword>
<evidence type="ECO:0000256" key="3">
    <source>
        <dbReference type="ARBA" id="ARBA00022723"/>
    </source>
</evidence>
<accession>A0A5Q0GXU5</accession>
<dbReference type="InterPro" id="IPR001080">
    <property type="entry name" value="3Fe4S_ferredoxin"/>
</dbReference>
<gene>
    <name evidence="9" type="ORF">EKG83_16090</name>
</gene>
<evidence type="ECO:0000256" key="8">
    <source>
        <dbReference type="RuleBase" id="RU368020"/>
    </source>
</evidence>
<keyword evidence="6 8" id="KW-0411">Iron-sulfur</keyword>
<keyword evidence="7" id="KW-0003">3Fe-4S</keyword>
<dbReference type="KEGG" id="ssyi:EKG83_16090"/>
<dbReference type="OrthoDB" id="3215002at2"/>
<dbReference type="GO" id="GO:0051538">
    <property type="term" value="F:3 iron, 4 sulfur cluster binding"/>
    <property type="evidence" value="ECO:0007669"/>
    <property type="project" value="UniProtKB-KW"/>
</dbReference>
<evidence type="ECO:0000256" key="6">
    <source>
        <dbReference type="ARBA" id="ARBA00023014"/>
    </source>
</evidence>
<protein>
    <recommendedName>
        <fullName evidence="8">Ferredoxin</fullName>
    </recommendedName>
</protein>
<evidence type="ECO:0000256" key="1">
    <source>
        <dbReference type="ARBA" id="ARBA00001927"/>
    </source>
</evidence>
<dbReference type="PRINTS" id="PR00352">
    <property type="entry name" value="3FE4SFRDOXIN"/>
</dbReference>
<dbReference type="Pfam" id="PF13459">
    <property type="entry name" value="Fer4_15"/>
    <property type="match status" value="1"/>
</dbReference>
<dbReference type="GO" id="GO:0009055">
    <property type="term" value="F:electron transfer activity"/>
    <property type="evidence" value="ECO:0007669"/>
    <property type="project" value="UniProtKB-UniRule"/>
</dbReference>
<dbReference type="PANTHER" id="PTHR36923">
    <property type="entry name" value="FERREDOXIN"/>
    <property type="match status" value="1"/>
</dbReference>
<keyword evidence="5 8" id="KW-0408">Iron</keyword>
<dbReference type="Gene3D" id="3.30.70.20">
    <property type="match status" value="1"/>
</dbReference>
<evidence type="ECO:0000256" key="7">
    <source>
        <dbReference type="ARBA" id="ARBA00023291"/>
    </source>
</evidence>
<evidence type="ECO:0000313" key="10">
    <source>
        <dbReference type="Proteomes" id="UP000325787"/>
    </source>
</evidence>
<keyword evidence="3 8" id="KW-0479">Metal-binding</keyword>
<evidence type="ECO:0000256" key="5">
    <source>
        <dbReference type="ARBA" id="ARBA00023004"/>
    </source>
</evidence>